<dbReference type="AlphaFoldDB" id="A0A1H6AAT5"/>
<dbReference type="PANTHER" id="PTHR33490">
    <property type="entry name" value="BLR5614 PROTEIN-RELATED"/>
    <property type="match status" value="1"/>
</dbReference>
<keyword evidence="3" id="KW-0378">Hydrolase</keyword>
<dbReference type="SUPFAM" id="SSF54001">
    <property type="entry name" value="Cysteine proteinases"/>
    <property type="match status" value="1"/>
</dbReference>
<evidence type="ECO:0000259" key="2">
    <source>
        <dbReference type="SMART" id="SM00460"/>
    </source>
</evidence>
<gene>
    <name evidence="3" type="ORF">SAMN05421819_3014</name>
</gene>
<feature type="region of interest" description="Disordered" evidence="1">
    <location>
        <begin position="278"/>
        <end position="308"/>
    </location>
</feature>
<name>A0A1H6AAT5_9BACT</name>
<dbReference type="InterPro" id="IPR038765">
    <property type="entry name" value="Papain-like_cys_pep_sf"/>
</dbReference>
<dbReference type="RefSeq" id="WP_200821564.1">
    <property type="nucleotide sequence ID" value="NZ_FNVA01000005.1"/>
</dbReference>
<reference evidence="3 4" key="1">
    <citation type="submission" date="2016-10" db="EMBL/GenBank/DDBJ databases">
        <authorList>
            <person name="de Groot N.N."/>
        </authorList>
    </citation>
    <scope>NUCLEOTIDE SEQUENCE [LARGE SCALE GENOMIC DNA]</scope>
    <source>
        <strain evidence="3 4">DSM 22489</strain>
    </source>
</reference>
<feature type="domain" description="Transglutaminase-like" evidence="2">
    <location>
        <begin position="172"/>
        <end position="237"/>
    </location>
</feature>
<organism evidence="3 4">
    <name type="scientific">Bryocella elongata</name>
    <dbReference type="NCBI Taxonomy" id="863522"/>
    <lineage>
        <taxon>Bacteria</taxon>
        <taxon>Pseudomonadati</taxon>
        <taxon>Acidobacteriota</taxon>
        <taxon>Terriglobia</taxon>
        <taxon>Terriglobales</taxon>
        <taxon>Acidobacteriaceae</taxon>
        <taxon>Bryocella</taxon>
    </lineage>
</organism>
<dbReference type="Proteomes" id="UP000236728">
    <property type="component" value="Unassembled WGS sequence"/>
</dbReference>
<dbReference type="Gene3D" id="2.60.40.2250">
    <property type="match status" value="1"/>
</dbReference>
<feature type="compositionally biased region" description="Polar residues" evidence="1">
    <location>
        <begin position="296"/>
        <end position="308"/>
    </location>
</feature>
<evidence type="ECO:0000313" key="3">
    <source>
        <dbReference type="EMBL" id="SEG45410.1"/>
    </source>
</evidence>
<dbReference type="GO" id="GO:0006508">
    <property type="term" value="P:proteolysis"/>
    <property type="evidence" value="ECO:0007669"/>
    <property type="project" value="UniProtKB-KW"/>
</dbReference>
<dbReference type="Pfam" id="PF01841">
    <property type="entry name" value="Transglut_core"/>
    <property type="match status" value="1"/>
</dbReference>
<evidence type="ECO:0000313" key="4">
    <source>
        <dbReference type="Proteomes" id="UP000236728"/>
    </source>
</evidence>
<dbReference type="Gene3D" id="3.10.620.30">
    <property type="match status" value="1"/>
</dbReference>
<dbReference type="PANTHER" id="PTHR33490:SF12">
    <property type="entry name" value="BLL5557 PROTEIN"/>
    <property type="match status" value="1"/>
</dbReference>
<dbReference type="SMART" id="SM00460">
    <property type="entry name" value="TGc"/>
    <property type="match status" value="1"/>
</dbReference>
<evidence type="ECO:0000256" key="1">
    <source>
        <dbReference type="SAM" id="MobiDB-lite"/>
    </source>
</evidence>
<dbReference type="EMBL" id="FNVA01000005">
    <property type="protein sequence ID" value="SEG45410.1"/>
    <property type="molecule type" value="Genomic_DNA"/>
</dbReference>
<keyword evidence="4" id="KW-1185">Reference proteome</keyword>
<proteinExistence type="predicted"/>
<dbReference type="InterPro" id="IPR002931">
    <property type="entry name" value="Transglutaminase-like"/>
</dbReference>
<protein>
    <submittedName>
        <fullName evidence="3">Transglutaminase-like enzyme, putative cysteine protease</fullName>
    </submittedName>
</protein>
<dbReference type="GO" id="GO:0008233">
    <property type="term" value="F:peptidase activity"/>
    <property type="evidence" value="ECO:0007669"/>
    <property type="project" value="UniProtKB-KW"/>
</dbReference>
<accession>A0A1H6AAT5</accession>
<sequence length="308" mass="34185">MLIESEFDIQFHLPQPIAMVAMLHVHPSIEPQLVTEDLIRVEHIGPSDGGDGVRELPVLEYLDCFGNRCTRFLAPAGAIRLAGRHILNASETRDPQGYGLSQTPVEQLPSETLQFLLASRYCQVDQFGAIAQDLFGHMGTGWALAAAIRDWVHAKVTFNYGAARPTKTAADVFSERIGVCRDFQHLAITLTRAMNIPARYVTGQLGDIRAPYSSPGDFSAWYQIWLDGRWWDMDARHNEPRLGRVLMAVGRDAADVAITTSFGRADLKHFYVESNEIDSEGRKVPLPPKLPATTEPVLSSQTTFPASR</sequence>
<keyword evidence="3" id="KW-0645">Protease</keyword>